<dbReference type="EMBL" id="CP155447">
    <property type="protein sequence ID" value="XBH03997.1"/>
    <property type="molecule type" value="Genomic_DNA"/>
</dbReference>
<dbReference type="Gene3D" id="1.25.10.10">
    <property type="entry name" value="Leucine-rich Repeat Variant"/>
    <property type="match status" value="1"/>
</dbReference>
<gene>
    <name evidence="2" type="ORF">V5E97_37715</name>
</gene>
<name>A0AAU7CER3_9BACT</name>
<evidence type="ECO:0000313" key="2">
    <source>
        <dbReference type="EMBL" id="XBH03997.1"/>
    </source>
</evidence>
<proteinExistence type="predicted"/>
<dbReference type="RefSeq" id="WP_406696742.1">
    <property type="nucleotide sequence ID" value="NZ_CP155447.1"/>
</dbReference>
<accession>A0AAU7CER3</accession>
<dbReference type="InterPro" id="IPR011989">
    <property type="entry name" value="ARM-like"/>
</dbReference>
<dbReference type="Pfam" id="PF13646">
    <property type="entry name" value="HEAT_2"/>
    <property type="match status" value="1"/>
</dbReference>
<evidence type="ECO:0000256" key="1">
    <source>
        <dbReference type="SAM" id="MobiDB-lite"/>
    </source>
</evidence>
<dbReference type="SUPFAM" id="SSF48371">
    <property type="entry name" value="ARM repeat"/>
    <property type="match status" value="1"/>
</dbReference>
<dbReference type="InterPro" id="IPR016024">
    <property type="entry name" value="ARM-type_fold"/>
</dbReference>
<reference evidence="2" key="1">
    <citation type="submission" date="2024-05" db="EMBL/GenBank/DDBJ databases">
        <title>Planctomycetes of the genus Singulisphaera possess chitinolytic capabilities.</title>
        <authorList>
            <person name="Ivanova A."/>
        </authorList>
    </citation>
    <scope>NUCLEOTIDE SEQUENCE</scope>
    <source>
        <strain evidence="2">Ch08T</strain>
    </source>
</reference>
<protein>
    <submittedName>
        <fullName evidence="2">HEAT repeat domain-containing protein</fullName>
    </submittedName>
</protein>
<sequence length="276" mass="29452">MLTATIGTALIICQSALGGHGHHGSKVEACDSCGEKSGVILATVSRLQTSPRWRERDDAANDLRDFDWRCHPEIVGVLAFTLLNDPEEEVREEAAESLAKMAPCLPVAHSALSQAAENDRDFATRHWARKGLKALRGRCEGTCEVCVPGTSDEIVLPTSIVGETFAPGLPVIPGKTLGVPQFESSVDSSIPLAPFPTDSPAVESSPLAPIEASPIPPVDSNDMSLEPLPLEAPGPSAARSGPKTSRPEETKKVAQAPSRRRSLPRFMRIPSSLLDR</sequence>
<organism evidence="2">
    <name type="scientific">Singulisphaera sp. Ch08</name>
    <dbReference type="NCBI Taxonomy" id="3120278"/>
    <lineage>
        <taxon>Bacteria</taxon>
        <taxon>Pseudomonadati</taxon>
        <taxon>Planctomycetota</taxon>
        <taxon>Planctomycetia</taxon>
        <taxon>Isosphaerales</taxon>
        <taxon>Isosphaeraceae</taxon>
        <taxon>Singulisphaera</taxon>
    </lineage>
</organism>
<feature type="region of interest" description="Disordered" evidence="1">
    <location>
        <begin position="190"/>
        <end position="276"/>
    </location>
</feature>
<dbReference type="AlphaFoldDB" id="A0AAU7CER3"/>